<evidence type="ECO:0000313" key="2">
    <source>
        <dbReference type="Proteomes" id="UP001153709"/>
    </source>
</evidence>
<dbReference type="PANTHER" id="PTHR33198:SF20">
    <property type="entry name" value="RETROTRANSPOSON GAG DOMAIN-CONTAINING PROTEIN"/>
    <property type="match status" value="1"/>
</dbReference>
<dbReference type="AlphaFoldDB" id="A0A9N9X9A7"/>
<proteinExistence type="predicted"/>
<dbReference type="EMBL" id="OU898278">
    <property type="protein sequence ID" value="CAG9832486.1"/>
    <property type="molecule type" value="Genomic_DNA"/>
</dbReference>
<dbReference type="OrthoDB" id="6754906at2759"/>
<keyword evidence="2" id="KW-1185">Reference proteome</keyword>
<dbReference type="PANTHER" id="PTHR33198">
    <property type="entry name" value="ANK_REP_REGION DOMAIN-CONTAINING PROTEIN-RELATED"/>
    <property type="match status" value="1"/>
</dbReference>
<gene>
    <name evidence="1" type="ORF">DIABBA_LOCUS5963</name>
</gene>
<accession>A0A9N9X9A7</accession>
<organism evidence="1 2">
    <name type="scientific">Diabrotica balteata</name>
    <name type="common">Banded cucumber beetle</name>
    <dbReference type="NCBI Taxonomy" id="107213"/>
    <lineage>
        <taxon>Eukaryota</taxon>
        <taxon>Metazoa</taxon>
        <taxon>Ecdysozoa</taxon>
        <taxon>Arthropoda</taxon>
        <taxon>Hexapoda</taxon>
        <taxon>Insecta</taxon>
        <taxon>Pterygota</taxon>
        <taxon>Neoptera</taxon>
        <taxon>Endopterygota</taxon>
        <taxon>Coleoptera</taxon>
        <taxon>Polyphaga</taxon>
        <taxon>Cucujiformia</taxon>
        <taxon>Chrysomeloidea</taxon>
        <taxon>Chrysomelidae</taxon>
        <taxon>Galerucinae</taxon>
        <taxon>Diabroticina</taxon>
        <taxon>Diabroticites</taxon>
        <taxon>Diabrotica</taxon>
    </lineage>
</organism>
<evidence type="ECO:0000313" key="1">
    <source>
        <dbReference type="EMBL" id="CAG9832486.1"/>
    </source>
</evidence>
<name>A0A9N9X9A7_DIABA</name>
<reference evidence="1" key="1">
    <citation type="submission" date="2022-01" db="EMBL/GenBank/DDBJ databases">
        <authorList>
            <person name="King R."/>
        </authorList>
    </citation>
    <scope>NUCLEOTIDE SEQUENCE</scope>
</reference>
<sequence>MNSFSIYLTATLLCNKDYETKNAIFLNSAGEDAQNIFRTSKFVGDEGKIYDKAIQAFEEYCKPLWNETYDRYKFFNRSQGEDEVFDRFLTDIKILACNFGVLEDSLVRDKIVGCKFSNLTNVGVASRSASTNQKVYEITHDRYDTPDVRPRCLHTYCCQPT</sequence>
<protein>
    <submittedName>
        <fullName evidence="1">Uncharacterized protein</fullName>
    </submittedName>
</protein>
<dbReference type="Proteomes" id="UP001153709">
    <property type="component" value="Chromosome 3"/>
</dbReference>